<sequence length="78" mass="8667">MLILFYHAESTACEGAFTLPADSGQLRVRHGPHTDLRLFFWSRICLALTCDRHPNGAAAGRPHTIPTVCDLIQENTSF</sequence>
<reference evidence="2" key="2">
    <citation type="submission" date="2015-01" db="EMBL/GenBank/DDBJ databases">
        <title>Evolutionary Origins and Diversification of the Mycorrhizal Mutualists.</title>
        <authorList>
            <consortium name="DOE Joint Genome Institute"/>
            <consortium name="Mycorrhizal Genomics Consortium"/>
            <person name="Kohler A."/>
            <person name="Kuo A."/>
            <person name="Nagy L.G."/>
            <person name="Floudas D."/>
            <person name="Copeland A."/>
            <person name="Barry K.W."/>
            <person name="Cichocki N."/>
            <person name="Veneault-Fourrey C."/>
            <person name="LaButti K."/>
            <person name="Lindquist E.A."/>
            <person name="Lipzen A."/>
            <person name="Lundell T."/>
            <person name="Morin E."/>
            <person name="Murat C."/>
            <person name="Riley R."/>
            <person name="Ohm R."/>
            <person name="Sun H."/>
            <person name="Tunlid A."/>
            <person name="Henrissat B."/>
            <person name="Grigoriev I.V."/>
            <person name="Hibbett D.S."/>
            <person name="Martin F."/>
        </authorList>
    </citation>
    <scope>NUCLEOTIDE SEQUENCE [LARGE SCALE GENOMIC DNA]</scope>
    <source>
        <strain evidence="2">F 1598</strain>
    </source>
</reference>
<dbReference type="AlphaFoldDB" id="A0A0C3C1E9"/>
<dbReference type="Proteomes" id="UP000054166">
    <property type="component" value="Unassembled WGS sequence"/>
</dbReference>
<accession>A0A0C3C1E9</accession>
<protein>
    <submittedName>
        <fullName evidence="1">Uncharacterized protein</fullName>
    </submittedName>
</protein>
<gene>
    <name evidence="1" type="ORF">PILCRDRAFT_443716</name>
</gene>
<dbReference type="EMBL" id="KN832991">
    <property type="protein sequence ID" value="KIM83432.1"/>
    <property type="molecule type" value="Genomic_DNA"/>
</dbReference>
<keyword evidence="2" id="KW-1185">Reference proteome</keyword>
<organism evidence="1 2">
    <name type="scientific">Piloderma croceum (strain F 1598)</name>
    <dbReference type="NCBI Taxonomy" id="765440"/>
    <lineage>
        <taxon>Eukaryota</taxon>
        <taxon>Fungi</taxon>
        <taxon>Dikarya</taxon>
        <taxon>Basidiomycota</taxon>
        <taxon>Agaricomycotina</taxon>
        <taxon>Agaricomycetes</taxon>
        <taxon>Agaricomycetidae</taxon>
        <taxon>Atheliales</taxon>
        <taxon>Atheliaceae</taxon>
        <taxon>Piloderma</taxon>
    </lineage>
</organism>
<evidence type="ECO:0000313" key="1">
    <source>
        <dbReference type="EMBL" id="KIM83432.1"/>
    </source>
</evidence>
<reference evidence="1 2" key="1">
    <citation type="submission" date="2014-04" db="EMBL/GenBank/DDBJ databases">
        <authorList>
            <consortium name="DOE Joint Genome Institute"/>
            <person name="Kuo A."/>
            <person name="Tarkka M."/>
            <person name="Buscot F."/>
            <person name="Kohler A."/>
            <person name="Nagy L.G."/>
            <person name="Floudas D."/>
            <person name="Copeland A."/>
            <person name="Barry K.W."/>
            <person name="Cichocki N."/>
            <person name="Veneault-Fourrey C."/>
            <person name="LaButti K."/>
            <person name="Lindquist E.A."/>
            <person name="Lipzen A."/>
            <person name="Lundell T."/>
            <person name="Morin E."/>
            <person name="Murat C."/>
            <person name="Sun H."/>
            <person name="Tunlid A."/>
            <person name="Henrissat B."/>
            <person name="Grigoriev I.V."/>
            <person name="Hibbett D.S."/>
            <person name="Martin F."/>
            <person name="Nordberg H.P."/>
            <person name="Cantor M.N."/>
            <person name="Hua S.X."/>
        </authorList>
    </citation>
    <scope>NUCLEOTIDE SEQUENCE [LARGE SCALE GENOMIC DNA]</scope>
    <source>
        <strain evidence="1 2">F 1598</strain>
    </source>
</reference>
<dbReference type="InParanoid" id="A0A0C3C1E9"/>
<name>A0A0C3C1E9_PILCF</name>
<dbReference type="HOGENOM" id="CLU_2622867_0_0_1"/>
<evidence type="ECO:0000313" key="2">
    <source>
        <dbReference type="Proteomes" id="UP000054166"/>
    </source>
</evidence>
<proteinExistence type="predicted"/>